<reference evidence="1 2" key="1">
    <citation type="submission" date="2017-04" db="EMBL/GenBank/DDBJ databases">
        <title>Isolation and Genetic Analysis of a Novel Cyanophage S-H35 from the Bohai Sea.</title>
        <authorList>
            <person name="Xu X."/>
        </authorList>
    </citation>
    <scope>NUCLEOTIDE SEQUENCE [LARGE SCALE GENOMIC DNA]</scope>
</reference>
<dbReference type="KEGG" id="vg:65107781"/>
<dbReference type="RefSeq" id="YP_010090309.1">
    <property type="nucleotide sequence ID" value="NC_055719.1"/>
</dbReference>
<protein>
    <submittedName>
        <fullName evidence="1">Uncharacterized protein</fullName>
    </submittedName>
</protein>
<keyword evidence="2" id="KW-1185">Reference proteome</keyword>
<dbReference type="GeneID" id="65107781"/>
<accession>A0A1Z1LW81</accession>
<evidence type="ECO:0000313" key="2">
    <source>
        <dbReference type="Proteomes" id="UP000225351"/>
    </source>
</evidence>
<organism evidence="1 2">
    <name type="scientific">Synechococcus phage S-H35</name>
    <dbReference type="NCBI Taxonomy" id="1983572"/>
    <lineage>
        <taxon>Viruses</taxon>
        <taxon>Duplodnaviria</taxon>
        <taxon>Heunggongvirae</taxon>
        <taxon>Uroviricota</taxon>
        <taxon>Caudoviricetes</taxon>
        <taxon>Pantevenvirales</taxon>
        <taxon>Kyanoviridae</taxon>
        <taxon>Shandvirus</taxon>
        <taxon>Shandvirus sh35</taxon>
    </lineage>
</organism>
<evidence type="ECO:0000313" key="1">
    <source>
        <dbReference type="EMBL" id="ARW56923.1"/>
    </source>
</evidence>
<dbReference type="EMBL" id="KY945241">
    <property type="protein sequence ID" value="ARW56923.1"/>
    <property type="molecule type" value="Genomic_RNA"/>
</dbReference>
<proteinExistence type="predicted"/>
<name>A0A1Z1LW81_9CAUD</name>
<sequence length="138" mass="14460">MSVTKISGNQIDTATEAIITTLSFLNQDSVLVLPRGTAGNQPTGVVSGTIRFNTTTDSAEIYVNDTGQGSAGWTDVGGGGPSLGRDSIIRTNANYIDENITIGPSAGDEFQNGFSKGPITIQNGFTVTIENNAVWEIF</sequence>
<dbReference type="Proteomes" id="UP000225351">
    <property type="component" value="Segment"/>
</dbReference>